<sequence length="77" mass="8402">MSKGLKKRSVSLHGHQTSIALEPEFWAVIDDAISEKGYSLAAFIAALDDERITSKSPHGLAATLRLYALEYVQGAQK</sequence>
<name>A0A7V5NXR0_9PROT</name>
<organism evidence="2">
    <name type="scientific">Hellea balneolensis</name>
    <dbReference type="NCBI Taxonomy" id="287478"/>
    <lineage>
        <taxon>Bacteria</taxon>
        <taxon>Pseudomonadati</taxon>
        <taxon>Pseudomonadota</taxon>
        <taxon>Alphaproteobacteria</taxon>
        <taxon>Maricaulales</taxon>
        <taxon>Robiginitomaculaceae</taxon>
        <taxon>Hellea</taxon>
    </lineage>
</organism>
<gene>
    <name evidence="2" type="ORF">ENK01_04340</name>
</gene>
<proteinExistence type="predicted"/>
<dbReference type="Gene3D" id="1.10.3990.20">
    <property type="entry name" value="protein bp1543"/>
    <property type="match status" value="1"/>
</dbReference>
<evidence type="ECO:0000313" key="2">
    <source>
        <dbReference type="EMBL" id="HHI89164.1"/>
    </source>
</evidence>
<feature type="domain" description="Ribbon-helix-helix" evidence="1">
    <location>
        <begin position="6"/>
        <end position="71"/>
    </location>
</feature>
<dbReference type="Proteomes" id="UP000885806">
    <property type="component" value="Unassembled WGS sequence"/>
</dbReference>
<evidence type="ECO:0000259" key="1">
    <source>
        <dbReference type="Pfam" id="PF13467"/>
    </source>
</evidence>
<dbReference type="Pfam" id="PF13467">
    <property type="entry name" value="RHH_4"/>
    <property type="match status" value="1"/>
</dbReference>
<comment type="caution">
    <text evidence="2">The sequence shown here is derived from an EMBL/GenBank/DDBJ whole genome shotgun (WGS) entry which is preliminary data.</text>
</comment>
<dbReference type="InterPro" id="IPR027373">
    <property type="entry name" value="RHH_dom"/>
</dbReference>
<dbReference type="EMBL" id="DROP01000289">
    <property type="protein sequence ID" value="HHI89164.1"/>
    <property type="molecule type" value="Genomic_DNA"/>
</dbReference>
<protein>
    <submittedName>
        <fullName evidence="2">Aryl-sulfate sulfotransferase</fullName>
    </submittedName>
</protein>
<reference evidence="2" key="1">
    <citation type="journal article" date="2020" name="mSystems">
        <title>Genome- and Community-Level Interaction Insights into Carbon Utilization and Element Cycling Functions of Hydrothermarchaeota in Hydrothermal Sediment.</title>
        <authorList>
            <person name="Zhou Z."/>
            <person name="Liu Y."/>
            <person name="Xu W."/>
            <person name="Pan J."/>
            <person name="Luo Z.H."/>
            <person name="Li M."/>
        </authorList>
    </citation>
    <scope>NUCLEOTIDE SEQUENCE [LARGE SCALE GENOMIC DNA]</scope>
    <source>
        <strain evidence="2">HyVt-538</strain>
    </source>
</reference>
<dbReference type="AlphaFoldDB" id="A0A7V5NXR0"/>
<dbReference type="InterPro" id="IPR038268">
    <property type="entry name" value="RHH_sf"/>
</dbReference>
<accession>A0A7V5NXR0</accession>